<dbReference type="InterPro" id="IPR017080">
    <property type="entry name" value="UCP036990_CBS_BON"/>
</dbReference>
<evidence type="ECO:0000256" key="1">
    <source>
        <dbReference type="ARBA" id="ARBA00023122"/>
    </source>
</evidence>
<protein>
    <submittedName>
        <fullName evidence="5">BON domain-containing protein</fullName>
    </submittedName>
</protein>
<dbReference type="OrthoDB" id="2111978at2"/>
<dbReference type="InterPro" id="IPR000644">
    <property type="entry name" value="CBS_dom"/>
</dbReference>
<dbReference type="Gene3D" id="3.30.1340.30">
    <property type="match status" value="1"/>
</dbReference>
<dbReference type="Pfam" id="PF04972">
    <property type="entry name" value="BON"/>
    <property type="match status" value="1"/>
</dbReference>
<keyword evidence="6" id="KW-1185">Reference proteome</keyword>
<dbReference type="PROSITE" id="PS51371">
    <property type="entry name" value="CBS"/>
    <property type="match status" value="2"/>
</dbReference>
<organism evidence="5 6">
    <name type="scientific">Actinoplanes regularis</name>
    <dbReference type="NCBI Taxonomy" id="52697"/>
    <lineage>
        <taxon>Bacteria</taxon>
        <taxon>Bacillati</taxon>
        <taxon>Actinomycetota</taxon>
        <taxon>Actinomycetes</taxon>
        <taxon>Micromonosporales</taxon>
        <taxon>Micromonosporaceae</taxon>
        <taxon>Actinoplanes</taxon>
    </lineage>
</organism>
<keyword evidence="1 2" id="KW-0129">CBS domain</keyword>
<dbReference type="InterPro" id="IPR051257">
    <property type="entry name" value="Diverse_CBS-Domain"/>
</dbReference>
<dbReference type="Pfam" id="PF00571">
    <property type="entry name" value="CBS"/>
    <property type="match status" value="2"/>
</dbReference>
<feature type="domain" description="BON" evidence="3">
    <location>
        <begin position="145"/>
        <end position="214"/>
    </location>
</feature>
<dbReference type="Proteomes" id="UP000198415">
    <property type="component" value="Unassembled WGS sequence"/>
</dbReference>
<dbReference type="PIRSF" id="PIRSF036990">
    <property type="entry name" value="UCP036990_CBS_BON"/>
    <property type="match status" value="1"/>
</dbReference>
<feature type="domain" description="CBS" evidence="4">
    <location>
        <begin position="10"/>
        <end position="66"/>
    </location>
</feature>
<evidence type="ECO:0000256" key="2">
    <source>
        <dbReference type="PROSITE-ProRule" id="PRU00703"/>
    </source>
</evidence>
<dbReference type="InterPro" id="IPR046342">
    <property type="entry name" value="CBS_dom_sf"/>
</dbReference>
<proteinExistence type="predicted"/>
<sequence length="229" mass="25411">MRTWKVGDVMTRDVVSVTENAPYRELVDLLVEKRISAVPVVDDVGRVTGVVSEADLLRKIEYGGDEQPRIFERRRRRDERAKASARTASGLMSSPPVVALASMPIPDAARLMDDNHVKRLPVTDDSGRLVGIASRGDLLRTYLRSDDDIRAEVRTGVLRTYLIDEADGVTVEVDDGVVKLSGQVERRSSAELAERLTREVVGVVGVTSTLSYEFDDRRVDIPKEPFAAF</sequence>
<reference evidence="5 6" key="1">
    <citation type="submission" date="2017-06" db="EMBL/GenBank/DDBJ databases">
        <authorList>
            <person name="Kim H.J."/>
            <person name="Triplett B.A."/>
        </authorList>
    </citation>
    <scope>NUCLEOTIDE SEQUENCE [LARGE SCALE GENOMIC DNA]</scope>
    <source>
        <strain evidence="5 6">DSM 43151</strain>
    </source>
</reference>
<gene>
    <name evidence="5" type="ORF">SAMN06264365_117147</name>
</gene>
<evidence type="ECO:0000313" key="6">
    <source>
        <dbReference type="Proteomes" id="UP000198415"/>
    </source>
</evidence>
<dbReference type="InterPro" id="IPR007055">
    <property type="entry name" value="BON_dom"/>
</dbReference>
<dbReference type="AlphaFoldDB" id="A0A239F8W8"/>
<evidence type="ECO:0000259" key="4">
    <source>
        <dbReference type="PROSITE" id="PS51371"/>
    </source>
</evidence>
<dbReference type="PANTHER" id="PTHR43080">
    <property type="entry name" value="CBS DOMAIN-CONTAINING PROTEIN CBSX3, MITOCHONDRIAL"/>
    <property type="match status" value="1"/>
</dbReference>
<dbReference type="CDD" id="cd04586">
    <property type="entry name" value="CBS_pair_BON_assoc"/>
    <property type="match status" value="1"/>
</dbReference>
<accession>A0A239F8W8</accession>
<dbReference type="SUPFAM" id="SSF54631">
    <property type="entry name" value="CBS-domain pair"/>
    <property type="match status" value="1"/>
</dbReference>
<dbReference type="RefSeq" id="WP_089297226.1">
    <property type="nucleotide sequence ID" value="NZ_BOMU01000140.1"/>
</dbReference>
<dbReference type="EMBL" id="FZNR01000017">
    <property type="protein sequence ID" value="SNS53336.1"/>
    <property type="molecule type" value="Genomic_DNA"/>
</dbReference>
<dbReference type="Gene3D" id="3.10.580.10">
    <property type="entry name" value="CBS-domain"/>
    <property type="match status" value="1"/>
</dbReference>
<evidence type="ECO:0000313" key="5">
    <source>
        <dbReference type="EMBL" id="SNS53336.1"/>
    </source>
</evidence>
<name>A0A239F8W8_9ACTN</name>
<feature type="domain" description="CBS" evidence="4">
    <location>
        <begin position="92"/>
        <end position="149"/>
    </location>
</feature>
<dbReference type="PANTHER" id="PTHR43080:SF29">
    <property type="entry name" value="OS02G0818000 PROTEIN"/>
    <property type="match status" value="1"/>
</dbReference>
<dbReference type="SMART" id="SM00116">
    <property type="entry name" value="CBS"/>
    <property type="match status" value="2"/>
</dbReference>
<dbReference type="PROSITE" id="PS50914">
    <property type="entry name" value="BON"/>
    <property type="match status" value="1"/>
</dbReference>
<evidence type="ECO:0000259" key="3">
    <source>
        <dbReference type="PROSITE" id="PS50914"/>
    </source>
</evidence>